<organism evidence="1 2">
    <name type="scientific">Corynespora cassiicola Philippines</name>
    <dbReference type="NCBI Taxonomy" id="1448308"/>
    <lineage>
        <taxon>Eukaryota</taxon>
        <taxon>Fungi</taxon>
        <taxon>Dikarya</taxon>
        <taxon>Ascomycota</taxon>
        <taxon>Pezizomycotina</taxon>
        <taxon>Dothideomycetes</taxon>
        <taxon>Pleosporomycetidae</taxon>
        <taxon>Pleosporales</taxon>
        <taxon>Corynesporascaceae</taxon>
        <taxon>Corynespora</taxon>
    </lineage>
</organism>
<protein>
    <submittedName>
        <fullName evidence="1">Uncharacterized protein</fullName>
    </submittedName>
</protein>
<accession>A0A2T2N9B2</accession>
<evidence type="ECO:0000313" key="2">
    <source>
        <dbReference type="Proteomes" id="UP000240883"/>
    </source>
</evidence>
<sequence>MERLGLESKSTGGHRQLMVTLTKWLSDGSKVKHGSVIFTCRRKDVAFSVVKNRKKAIGVEELSRENCLEILHDHLGNLCDEESAEGLVKNLGGVPSILLQAANKIHEFGSAKRYLAFYTANDDNRGRLLRQRRGISQYLSSSPIPWEEDFQALFEEDFHAIALLKSLMYLNSDSISKPLVRELKSGVESTKWPLEEDLEFAQHVALLENYFFVRSRVEQDDFFLHRAVQTCFRIWVTDTSVHEFTHGQTVRMLHSKFREAEFCEWPICRILLPHIEMVAIRRPQLRENLQDWCSLLINGA</sequence>
<dbReference type="EMBL" id="KZ678142">
    <property type="protein sequence ID" value="PSN62061.1"/>
    <property type="molecule type" value="Genomic_DNA"/>
</dbReference>
<keyword evidence="2" id="KW-1185">Reference proteome</keyword>
<name>A0A2T2N9B2_CORCC</name>
<dbReference type="STRING" id="1448308.A0A2T2N9B2"/>
<evidence type="ECO:0000313" key="1">
    <source>
        <dbReference type="EMBL" id="PSN62061.1"/>
    </source>
</evidence>
<dbReference type="Proteomes" id="UP000240883">
    <property type="component" value="Unassembled WGS sequence"/>
</dbReference>
<dbReference type="AlphaFoldDB" id="A0A2T2N9B2"/>
<proteinExistence type="predicted"/>
<reference evidence="1 2" key="1">
    <citation type="journal article" date="2018" name="Front. Microbiol.">
        <title>Genome-Wide Analysis of Corynespora cassiicola Leaf Fall Disease Putative Effectors.</title>
        <authorList>
            <person name="Lopez D."/>
            <person name="Ribeiro S."/>
            <person name="Label P."/>
            <person name="Fumanal B."/>
            <person name="Venisse J.S."/>
            <person name="Kohler A."/>
            <person name="de Oliveira R.R."/>
            <person name="Labutti K."/>
            <person name="Lipzen A."/>
            <person name="Lail K."/>
            <person name="Bauer D."/>
            <person name="Ohm R.A."/>
            <person name="Barry K.W."/>
            <person name="Spatafora J."/>
            <person name="Grigoriev I.V."/>
            <person name="Martin F.M."/>
            <person name="Pujade-Renaud V."/>
        </authorList>
    </citation>
    <scope>NUCLEOTIDE SEQUENCE [LARGE SCALE GENOMIC DNA]</scope>
    <source>
        <strain evidence="1 2">Philippines</strain>
    </source>
</reference>
<gene>
    <name evidence="1" type="ORF">BS50DRAFT_592294</name>
</gene>